<dbReference type="Pfam" id="PF02595">
    <property type="entry name" value="Gly_kinase"/>
    <property type="match status" value="1"/>
</dbReference>
<dbReference type="SUPFAM" id="SSF110738">
    <property type="entry name" value="Glycerate kinase I"/>
    <property type="match status" value="1"/>
</dbReference>
<name>A0A1D3TYG6_9FIRM</name>
<dbReference type="PANTHER" id="PTHR21599">
    <property type="entry name" value="GLYCERATE KINASE"/>
    <property type="match status" value="1"/>
</dbReference>
<evidence type="ECO:0000256" key="2">
    <source>
        <dbReference type="ARBA" id="ARBA00022679"/>
    </source>
</evidence>
<dbReference type="Gene3D" id="3.40.50.10350">
    <property type="entry name" value="Glycerate kinase, domain 1"/>
    <property type="match status" value="1"/>
</dbReference>
<evidence type="ECO:0000313" key="5">
    <source>
        <dbReference type="EMBL" id="SCP99471.1"/>
    </source>
</evidence>
<dbReference type="InterPro" id="IPR018193">
    <property type="entry name" value="Glyc_kinase_flavodox-like_fold"/>
</dbReference>
<organism evidence="5 6">
    <name type="scientific">Anaerobium acetethylicum</name>
    <dbReference type="NCBI Taxonomy" id="1619234"/>
    <lineage>
        <taxon>Bacteria</taxon>
        <taxon>Bacillati</taxon>
        <taxon>Bacillota</taxon>
        <taxon>Clostridia</taxon>
        <taxon>Lachnospirales</taxon>
        <taxon>Lachnospiraceae</taxon>
        <taxon>Anaerobium</taxon>
    </lineage>
</organism>
<comment type="similarity">
    <text evidence="1 4">Belongs to the glycerate kinase type-1 family.</text>
</comment>
<keyword evidence="6" id="KW-1185">Reference proteome</keyword>
<dbReference type="Gene3D" id="3.90.1510.10">
    <property type="entry name" value="Glycerate kinase, domain 2"/>
    <property type="match status" value="1"/>
</dbReference>
<sequence length="385" mass="40359">MKVVIAIDSLKGSLTSYEAGEAVKEGILKAVDAEVIVKPLADGGEGTTEALVVGLGGEMIAVDVMGPLRHKTKAVYGYVPETKLAIIEMAAAAGIVLAEGEGKDPMEATTYGVGEMIRDAIARGCRNFIVGIGGSATNDGGIGMLTALGFAFFDSEGGRVGFGAKDLAKIAAISTEYVMPELKECHFKVACDVTNPLCGTNGATYVYGPQKGVTEDLRDELDSAMAHYAEITGKYLHNEHAETPGAGAAGGLGFAFLSYLAGELQPGIELVMDAVNLENCMQDADYVVTGEGRLDFQTAMGKAPVGVAKLAKKYGATVIALAGSVTDEAVTCNEKGIDAFFPILTKIVSLQEAMEQQTARQNMVKTAEQVFRLIAAVETKFTEME</sequence>
<gene>
    <name evidence="5" type="ORF">SAMN05421730_104216</name>
</gene>
<dbReference type="EMBL" id="FMKA01000042">
    <property type="protein sequence ID" value="SCP99471.1"/>
    <property type="molecule type" value="Genomic_DNA"/>
</dbReference>
<evidence type="ECO:0000256" key="3">
    <source>
        <dbReference type="ARBA" id="ARBA00022777"/>
    </source>
</evidence>
<keyword evidence="3 4" id="KW-0418">Kinase</keyword>
<dbReference type="RefSeq" id="WP_091236815.1">
    <property type="nucleotide sequence ID" value="NZ_FMKA01000042.1"/>
</dbReference>
<dbReference type="OrthoDB" id="9774290at2"/>
<dbReference type="STRING" id="1619234.SAMN05421730_104216"/>
<evidence type="ECO:0000256" key="1">
    <source>
        <dbReference type="ARBA" id="ARBA00006284"/>
    </source>
</evidence>
<dbReference type="PIRSF" id="PIRSF006078">
    <property type="entry name" value="GlxK"/>
    <property type="match status" value="1"/>
</dbReference>
<dbReference type="GO" id="GO:0031388">
    <property type="term" value="P:organic acid phosphorylation"/>
    <property type="evidence" value="ECO:0007669"/>
    <property type="project" value="UniProtKB-UniRule"/>
</dbReference>
<dbReference type="GO" id="GO:0008887">
    <property type="term" value="F:glycerate kinase activity"/>
    <property type="evidence" value="ECO:0007669"/>
    <property type="project" value="UniProtKB-UniRule"/>
</dbReference>
<dbReference type="AlphaFoldDB" id="A0A1D3TYG6"/>
<evidence type="ECO:0000313" key="6">
    <source>
        <dbReference type="Proteomes" id="UP000199315"/>
    </source>
</evidence>
<reference evidence="5 6" key="1">
    <citation type="submission" date="2016-09" db="EMBL/GenBank/DDBJ databases">
        <authorList>
            <person name="Capua I."/>
            <person name="De Benedictis P."/>
            <person name="Joannis T."/>
            <person name="Lombin L.H."/>
            <person name="Cattoli G."/>
        </authorList>
    </citation>
    <scope>NUCLEOTIDE SEQUENCE [LARGE SCALE GENOMIC DNA]</scope>
    <source>
        <strain evidence="5 6">GluBS11</strain>
    </source>
</reference>
<dbReference type="NCBIfam" id="TIGR00045">
    <property type="entry name" value="glycerate kinase"/>
    <property type="match status" value="1"/>
</dbReference>
<proteinExistence type="inferred from homology"/>
<dbReference type="InterPro" id="IPR018197">
    <property type="entry name" value="Glycerate_kinase_RE-like"/>
</dbReference>
<dbReference type="InterPro" id="IPR036129">
    <property type="entry name" value="Glycerate_kinase_sf"/>
</dbReference>
<evidence type="ECO:0000256" key="4">
    <source>
        <dbReference type="PIRNR" id="PIRNR006078"/>
    </source>
</evidence>
<protein>
    <submittedName>
        <fullName evidence="5">Glycerate kinase</fullName>
    </submittedName>
</protein>
<dbReference type="PANTHER" id="PTHR21599:SF0">
    <property type="entry name" value="GLYCERATE KINASE"/>
    <property type="match status" value="1"/>
</dbReference>
<dbReference type="Proteomes" id="UP000199315">
    <property type="component" value="Unassembled WGS sequence"/>
</dbReference>
<dbReference type="InterPro" id="IPR004381">
    <property type="entry name" value="Glycerate_kinase"/>
</dbReference>
<accession>A0A1D3TYG6</accession>
<keyword evidence="2 4" id="KW-0808">Transferase</keyword>